<evidence type="ECO:0000313" key="2">
    <source>
        <dbReference type="Proteomes" id="UP000247773"/>
    </source>
</evidence>
<keyword evidence="2" id="KW-1185">Reference proteome</keyword>
<accession>A0A2U7NEY6</accession>
<proteinExistence type="predicted"/>
<dbReference type="Proteomes" id="UP000247773">
    <property type="component" value="Genome"/>
</dbReference>
<reference evidence="1 2" key="1">
    <citation type="submission" date="2017-04" db="EMBL/GenBank/DDBJ databases">
        <title>Isolation of lytic bacteriophages infecting Pseudomonas strains for biocontrol of fish and shrimp spoilage during chilled storage.</title>
        <authorList>
            <person name="Yang Z."/>
            <person name="Tao X."/>
            <person name="Gao L."/>
            <person name="Rao S."/>
        </authorList>
    </citation>
    <scope>NUCLEOTIDE SEQUENCE [LARGE SCALE GENOMIC DNA]</scope>
</reference>
<organism evidence="1 2">
    <name type="scientific">Pseudomonas phage PspYZU05</name>
    <dbReference type="NCBI Taxonomy" id="1983556"/>
    <lineage>
        <taxon>Viruses</taxon>
        <taxon>Duplodnaviria</taxon>
        <taxon>Heunggongvirae</taxon>
        <taxon>Uroviricota</taxon>
        <taxon>Caudoviricetes</taxon>
        <taxon>Pantevenvirales</taxon>
        <taxon>Straboviridae</taxon>
        <taxon>Jiangsuvirus</taxon>
        <taxon>Jiangsuvirus pspyzu05</taxon>
    </lineage>
</organism>
<gene>
    <name evidence="1" type="ORF">PspYZU05_09</name>
</gene>
<name>A0A2U7NEY6_9CAUD</name>
<sequence length="58" mass="6632">MTSPKELFEFYSSRENAVVKKSGNMYEMTTTVHVIENGEHVAYCKSVDPSGVYYYKAD</sequence>
<protein>
    <submittedName>
        <fullName evidence="1">Uncharacterized protein</fullName>
    </submittedName>
</protein>
<dbReference type="EMBL" id="KY971610">
    <property type="protein sequence ID" value="ASD51961.1"/>
    <property type="molecule type" value="Genomic_DNA"/>
</dbReference>
<evidence type="ECO:0000313" key="1">
    <source>
        <dbReference type="EMBL" id="ASD51961.1"/>
    </source>
</evidence>